<keyword evidence="10" id="KW-0472">Membrane</keyword>
<sequence length="445" mass="47958">MGNQASPCSSQGRKPRTGAFGALFDALRAWWRAMLPGRVMIVAVVMIVGALIAAVTAQPDAPLWKRGVVVGALSILLALNLIPPLSDIRPRSTPPIQTAIYLMLASALYFVAFSLSSGAASTVISMLLFLLVGQATWTLPLATALIYAGGMMIGVCGMIAFFVGLEVALQSAATFSFGVVFVTMFVRLSQRYEQQTEQAEAQRARAEELLAQLQASHDELRAARERELKMAAIEERVRLARDIHDGLGHYLTILNVQLQAASRLLQRDPERAAAVIVTCREVAQTALDEVRRSVAAMQPSPLDGHSLDVAIERLIDDFRLSTAIDVRFVQAGDLPALPQTLAMTLYRAVQEGLTNARKHGNASQIDVTLTFLPETARLTIRDNGQPNNGAHEGGGFGLTGLRERIERLGGVLRAGPLPEGGFLLDIIAPVARANEVHYDPGVAGR</sequence>
<proteinExistence type="predicted"/>
<dbReference type="PANTHER" id="PTHR24421:SF10">
    <property type="entry name" value="NITRATE_NITRITE SENSOR PROTEIN NARQ"/>
    <property type="match status" value="1"/>
</dbReference>
<dbReference type="AlphaFoldDB" id="A7NID8"/>
<evidence type="ECO:0000256" key="9">
    <source>
        <dbReference type="SAM" id="Coils"/>
    </source>
</evidence>
<evidence type="ECO:0000313" key="13">
    <source>
        <dbReference type="Proteomes" id="UP000000263"/>
    </source>
</evidence>
<keyword evidence="9" id="KW-0175">Coiled coil</keyword>
<gene>
    <name evidence="12" type="ordered locus">Rcas_1141</name>
</gene>
<dbReference type="OrthoDB" id="199946at2"/>
<dbReference type="HOGENOM" id="CLU_000445_20_15_0"/>
<feature type="transmembrane region" description="Helical" evidence="10">
    <location>
        <begin position="67"/>
        <end position="86"/>
    </location>
</feature>
<dbReference type="SMART" id="SM00387">
    <property type="entry name" value="HATPase_c"/>
    <property type="match status" value="1"/>
</dbReference>
<feature type="transmembrane region" description="Helical" evidence="10">
    <location>
        <begin position="169"/>
        <end position="188"/>
    </location>
</feature>
<dbReference type="KEGG" id="rca:Rcas_1141"/>
<keyword evidence="6 12" id="KW-0418">Kinase</keyword>
<feature type="coiled-coil region" evidence="9">
    <location>
        <begin position="185"/>
        <end position="230"/>
    </location>
</feature>
<dbReference type="InterPro" id="IPR036890">
    <property type="entry name" value="HATPase_C_sf"/>
</dbReference>
<evidence type="ECO:0000256" key="1">
    <source>
        <dbReference type="ARBA" id="ARBA00000085"/>
    </source>
</evidence>
<dbReference type="eggNOG" id="COG4585">
    <property type="taxonomic scope" value="Bacteria"/>
</dbReference>
<evidence type="ECO:0000313" key="12">
    <source>
        <dbReference type="EMBL" id="ABU57238.1"/>
    </source>
</evidence>
<dbReference type="Gene3D" id="1.20.5.1930">
    <property type="match status" value="1"/>
</dbReference>
<dbReference type="EC" id="2.7.13.3" evidence="2"/>
<keyword evidence="10" id="KW-0812">Transmembrane</keyword>
<keyword evidence="5" id="KW-0547">Nucleotide-binding</keyword>
<dbReference type="Proteomes" id="UP000000263">
    <property type="component" value="Chromosome"/>
</dbReference>
<evidence type="ECO:0000256" key="10">
    <source>
        <dbReference type="SAM" id="Phobius"/>
    </source>
</evidence>
<comment type="catalytic activity">
    <reaction evidence="1">
        <text>ATP + protein L-histidine = ADP + protein N-phospho-L-histidine.</text>
        <dbReference type="EC" id="2.7.13.3"/>
    </reaction>
</comment>
<feature type="domain" description="Histidine kinase/HSP90-like ATPase" evidence="11">
    <location>
        <begin position="340"/>
        <end position="432"/>
    </location>
</feature>
<evidence type="ECO:0000256" key="7">
    <source>
        <dbReference type="ARBA" id="ARBA00022840"/>
    </source>
</evidence>
<dbReference type="InterPro" id="IPR050482">
    <property type="entry name" value="Sensor_HK_TwoCompSys"/>
</dbReference>
<dbReference type="GO" id="GO:0005524">
    <property type="term" value="F:ATP binding"/>
    <property type="evidence" value="ECO:0007669"/>
    <property type="project" value="UniProtKB-KW"/>
</dbReference>
<dbReference type="PANTHER" id="PTHR24421">
    <property type="entry name" value="NITRATE/NITRITE SENSOR PROTEIN NARX-RELATED"/>
    <property type="match status" value="1"/>
</dbReference>
<keyword evidence="8" id="KW-0902">Two-component regulatory system</keyword>
<organism evidence="12 13">
    <name type="scientific">Roseiflexus castenholzii (strain DSM 13941 / HLO8)</name>
    <dbReference type="NCBI Taxonomy" id="383372"/>
    <lineage>
        <taxon>Bacteria</taxon>
        <taxon>Bacillati</taxon>
        <taxon>Chloroflexota</taxon>
        <taxon>Chloroflexia</taxon>
        <taxon>Chloroflexales</taxon>
        <taxon>Roseiflexineae</taxon>
        <taxon>Roseiflexaceae</taxon>
        <taxon>Roseiflexus</taxon>
    </lineage>
</organism>
<dbReference type="GO" id="GO:0016020">
    <property type="term" value="C:membrane"/>
    <property type="evidence" value="ECO:0007669"/>
    <property type="project" value="InterPro"/>
</dbReference>
<dbReference type="InterPro" id="IPR011712">
    <property type="entry name" value="Sig_transdc_His_kin_sub3_dim/P"/>
</dbReference>
<keyword evidence="7" id="KW-0067">ATP-binding</keyword>
<dbReference type="SUPFAM" id="SSF55874">
    <property type="entry name" value="ATPase domain of HSP90 chaperone/DNA topoisomerase II/histidine kinase"/>
    <property type="match status" value="1"/>
</dbReference>
<feature type="transmembrane region" description="Helical" evidence="10">
    <location>
        <begin position="106"/>
        <end position="132"/>
    </location>
</feature>
<protein>
    <recommendedName>
        <fullName evidence="2">histidine kinase</fullName>
        <ecNumber evidence="2">2.7.13.3</ecNumber>
    </recommendedName>
</protein>
<evidence type="ECO:0000256" key="2">
    <source>
        <dbReference type="ARBA" id="ARBA00012438"/>
    </source>
</evidence>
<keyword evidence="4" id="KW-0808">Transferase</keyword>
<evidence type="ECO:0000256" key="6">
    <source>
        <dbReference type="ARBA" id="ARBA00022777"/>
    </source>
</evidence>
<dbReference type="CDD" id="cd16917">
    <property type="entry name" value="HATPase_UhpB-NarQ-NarX-like"/>
    <property type="match status" value="1"/>
</dbReference>
<reference evidence="12 13" key="1">
    <citation type="submission" date="2007-08" db="EMBL/GenBank/DDBJ databases">
        <title>Complete sequence of Roseiflexus castenholzii DSM 13941.</title>
        <authorList>
            <consortium name="US DOE Joint Genome Institute"/>
            <person name="Copeland A."/>
            <person name="Lucas S."/>
            <person name="Lapidus A."/>
            <person name="Barry K."/>
            <person name="Glavina del Rio T."/>
            <person name="Dalin E."/>
            <person name="Tice H."/>
            <person name="Pitluck S."/>
            <person name="Thompson L.S."/>
            <person name="Brettin T."/>
            <person name="Bruce D."/>
            <person name="Detter J.C."/>
            <person name="Han C."/>
            <person name="Tapia R."/>
            <person name="Schmutz J."/>
            <person name="Larimer F."/>
            <person name="Land M."/>
            <person name="Hauser L."/>
            <person name="Kyrpides N."/>
            <person name="Mikhailova N."/>
            <person name="Bryant D.A."/>
            <person name="Hanada S."/>
            <person name="Tsukatani Y."/>
            <person name="Richardson P."/>
        </authorList>
    </citation>
    <scope>NUCLEOTIDE SEQUENCE [LARGE SCALE GENOMIC DNA]</scope>
    <source>
        <strain evidence="13">DSM 13941 / HLO8</strain>
    </source>
</reference>
<dbReference type="STRING" id="383372.Rcas_1141"/>
<evidence type="ECO:0000256" key="5">
    <source>
        <dbReference type="ARBA" id="ARBA00022741"/>
    </source>
</evidence>
<name>A7NID8_ROSCS</name>
<keyword evidence="10" id="KW-1133">Transmembrane helix</keyword>
<dbReference type="GO" id="GO:0046983">
    <property type="term" value="F:protein dimerization activity"/>
    <property type="evidence" value="ECO:0007669"/>
    <property type="project" value="InterPro"/>
</dbReference>
<dbReference type="Gene3D" id="3.30.565.10">
    <property type="entry name" value="Histidine kinase-like ATPase, C-terminal domain"/>
    <property type="match status" value="1"/>
</dbReference>
<evidence type="ECO:0000256" key="8">
    <source>
        <dbReference type="ARBA" id="ARBA00023012"/>
    </source>
</evidence>
<dbReference type="GO" id="GO:0000155">
    <property type="term" value="F:phosphorelay sensor kinase activity"/>
    <property type="evidence" value="ECO:0007669"/>
    <property type="project" value="InterPro"/>
</dbReference>
<feature type="transmembrane region" description="Helical" evidence="10">
    <location>
        <begin position="35"/>
        <end position="55"/>
    </location>
</feature>
<dbReference type="Pfam" id="PF02518">
    <property type="entry name" value="HATPase_c"/>
    <property type="match status" value="1"/>
</dbReference>
<dbReference type="Pfam" id="PF07730">
    <property type="entry name" value="HisKA_3"/>
    <property type="match status" value="1"/>
</dbReference>
<evidence type="ECO:0000256" key="4">
    <source>
        <dbReference type="ARBA" id="ARBA00022679"/>
    </source>
</evidence>
<dbReference type="EMBL" id="CP000804">
    <property type="protein sequence ID" value="ABU57238.1"/>
    <property type="molecule type" value="Genomic_DNA"/>
</dbReference>
<feature type="transmembrane region" description="Helical" evidence="10">
    <location>
        <begin position="144"/>
        <end position="163"/>
    </location>
</feature>
<accession>A7NID8</accession>
<evidence type="ECO:0000259" key="11">
    <source>
        <dbReference type="SMART" id="SM00387"/>
    </source>
</evidence>
<dbReference type="InterPro" id="IPR003594">
    <property type="entry name" value="HATPase_dom"/>
</dbReference>
<evidence type="ECO:0000256" key="3">
    <source>
        <dbReference type="ARBA" id="ARBA00022553"/>
    </source>
</evidence>
<keyword evidence="3" id="KW-0597">Phosphoprotein</keyword>
<keyword evidence="13" id="KW-1185">Reference proteome</keyword>